<reference evidence="1 2" key="1">
    <citation type="journal article" date="2019" name="Sci. Rep.">
        <title>Orb-weaving spider Araneus ventricosus genome elucidates the spidroin gene catalogue.</title>
        <authorList>
            <person name="Kono N."/>
            <person name="Nakamura H."/>
            <person name="Ohtoshi R."/>
            <person name="Moran D.A.P."/>
            <person name="Shinohara A."/>
            <person name="Yoshida Y."/>
            <person name="Fujiwara M."/>
            <person name="Mori M."/>
            <person name="Tomita M."/>
            <person name="Arakawa K."/>
        </authorList>
    </citation>
    <scope>NUCLEOTIDE SEQUENCE [LARGE SCALE GENOMIC DNA]</scope>
</reference>
<evidence type="ECO:0000313" key="1">
    <source>
        <dbReference type="EMBL" id="GBN27878.1"/>
    </source>
</evidence>
<keyword evidence="2" id="KW-1185">Reference proteome</keyword>
<dbReference type="Proteomes" id="UP000499080">
    <property type="component" value="Unassembled WGS sequence"/>
</dbReference>
<dbReference type="AlphaFoldDB" id="A0A4Y2ML32"/>
<evidence type="ECO:0000313" key="2">
    <source>
        <dbReference type="Proteomes" id="UP000499080"/>
    </source>
</evidence>
<name>A0A4Y2ML32_ARAVE</name>
<accession>A0A4Y2ML32</accession>
<comment type="caution">
    <text evidence="1">The sequence shown here is derived from an EMBL/GenBank/DDBJ whole genome shotgun (WGS) entry which is preliminary data.</text>
</comment>
<proteinExistence type="predicted"/>
<sequence length="181" mass="20009">IGNAPLRLTKSVATGNSERQCQNGYRAAEGTSLVPRSKSIVAVQGRFRLEYRNSRSPNKNSLSIASGSTKNQEVYLLRNTSQISSVEKVRSPLSSLNICVVARDKNRSGTTFSLKNAVNTSFSSRFQEKMKNVTFLIMKGQLRGDNLISGQQPTNVFPSVIYRGFCSPIYPPRAPVEDKVF</sequence>
<gene>
    <name evidence="1" type="ORF">AVEN_268670_1</name>
</gene>
<dbReference type="EMBL" id="BGPR01007562">
    <property type="protein sequence ID" value="GBN27878.1"/>
    <property type="molecule type" value="Genomic_DNA"/>
</dbReference>
<protein>
    <submittedName>
        <fullName evidence="1">Uncharacterized protein</fullName>
    </submittedName>
</protein>
<organism evidence="1 2">
    <name type="scientific">Araneus ventricosus</name>
    <name type="common">Orbweaver spider</name>
    <name type="synonym">Epeira ventricosa</name>
    <dbReference type="NCBI Taxonomy" id="182803"/>
    <lineage>
        <taxon>Eukaryota</taxon>
        <taxon>Metazoa</taxon>
        <taxon>Ecdysozoa</taxon>
        <taxon>Arthropoda</taxon>
        <taxon>Chelicerata</taxon>
        <taxon>Arachnida</taxon>
        <taxon>Araneae</taxon>
        <taxon>Araneomorphae</taxon>
        <taxon>Entelegynae</taxon>
        <taxon>Araneoidea</taxon>
        <taxon>Araneidae</taxon>
        <taxon>Araneus</taxon>
    </lineage>
</organism>
<feature type="non-terminal residue" evidence="1">
    <location>
        <position position="1"/>
    </location>
</feature>